<sequence>MDDQPQLEPEYTHSSTGEPGSSSHASGMFSHSQHFTVTGGTFTNITKNYAAPSLPSDFRMIPMGDIDLRHEIRLDNFMVVVGHRRKQERVRRLYSAKVEGRKSTLTVAIYQGEDAEQEWRSDLAKYIHPNIVQIWGTASSNSIHATLFNDDLILPRPFMDRYRGSHFMTVYIYAHLVCNFSASCAPSHLPGKYQDFSEVANYILSEFQRVASWEWTIWIRHSNGRLCTELAACNDNFSLHWYSTETPVLPGLYSLTADAKTIRMVVDSLTLEQYHRICDLNLRQRRRFYLSASTTVNLGAVFRCSSYPLEDSVEIAFSFSPSAEALRLCDWRTFKGSTGEVMPNGWTRFLSGDVFNNTLHLAFVIFLDRHTWLSQANHIFRRLNIMSRFEDYGTTSAPGFQNNGRSPFGLPISLSHGPPPNWLILILSASLLRILVP</sequence>
<evidence type="ECO:0000313" key="3">
    <source>
        <dbReference type="Proteomes" id="UP000623467"/>
    </source>
</evidence>
<proteinExistence type="predicted"/>
<gene>
    <name evidence="2" type="ORF">MSAN_00122200</name>
</gene>
<accession>A0A8H6ZHM1</accession>
<name>A0A8H6ZHM1_9AGAR</name>
<feature type="compositionally biased region" description="Low complexity" evidence="1">
    <location>
        <begin position="20"/>
        <end position="29"/>
    </location>
</feature>
<dbReference type="EMBL" id="JACAZH010000001">
    <property type="protein sequence ID" value="KAF7377041.1"/>
    <property type="molecule type" value="Genomic_DNA"/>
</dbReference>
<evidence type="ECO:0000313" key="2">
    <source>
        <dbReference type="EMBL" id="KAF7377041.1"/>
    </source>
</evidence>
<organism evidence="2 3">
    <name type="scientific">Mycena sanguinolenta</name>
    <dbReference type="NCBI Taxonomy" id="230812"/>
    <lineage>
        <taxon>Eukaryota</taxon>
        <taxon>Fungi</taxon>
        <taxon>Dikarya</taxon>
        <taxon>Basidiomycota</taxon>
        <taxon>Agaricomycotina</taxon>
        <taxon>Agaricomycetes</taxon>
        <taxon>Agaricomycetidae</taxon>
        <taxon>Agaricales</taxon>
        <taxon>Marasmiineae</taxon>
        <taxon>Mycenaceae</taxon>
        <taxon>Mycena</taxon>
    </lineage>
</organism>
<dbReference type="AlphaFoldDB" id="A0A8H6ZHM1"/>
<dbReference type="Proteomes" id="UP000623467">
    <property type="component" value="Unassembled WGS sequence"/>
</dbReference>
<reference evidence="2" key="1">
    <citation type="submission" date="2020-05" db="EMBL/GenBank/DDBJ databases">
        <title>Mycena genomes resolve the evolution of fungal bioluminescence.</title>
        <authorList>
            <person name="Tsai I.J."/>
        </authorList>
    </citation>
    <scope>NUCLEOTIDE SEQUENCE</scope>
    <source>
        <strain evidence="2">160909Yilan</strain>
    </source>
</reference>
<dbReference type="OrthoDB" id="258495at2759"/>
<feature type="region of interest" description="Disordered" evidence="1">
    <location>
        <begin position="1"/>
        <end position="29"/>
    </location>
</feature>
<evidence type="ECO:0000256" key="1">
    <source>
        <dbReference type="SAM" id="MobiDB-lite"/>
    </source>
</evidence>
<comment type="caution">
    <text evidence="2">The sequence shown here is derived from an EMBL/GenBank/DDBJ whole genome shotgun (WGS) entry which is preliminary data.</text>
</comment>
<protein>
    <submittedName>
        <fullName evidence="2">Uncharacterized protein</fullName>
    </submittedName>
</protein>
<keyword evidence="3" id="KW-1185">Reference proteome</keyword>